<sequence length="338" mass="39030">MKQSPNAYKLINSIPEYQNFSYHFDYVSIIVLITMICFIPSLISTSKTVLYYHKNSAQNSPNTIHPYVFKSFVYMQVSSIVYTVFDFIINRIPLTSVFTSYFSTMTSESPVKHIVAGYYLFEYLSQLFTVLFCLIRLLVFIDSKNYLKVGTDYLKQNNRQFQASSLIFRIFSVLSIIICIIVCVPHNLYGVVAIQLDIPFQYGAIVFTSTFSFTNRIQSIGRFIFSGFITTSIVLLTLTMLWNLKSLKKLTTISNQSMKAETTLTITMFLILIPSVLNLIIILASFFATNYASYTILIRLILMDCRVNIVSWYFYWTHPYFKKNTVSKTVNAWSLTNC</sequence>
<feature type="transmembrane region" description="Helical" evidence="1">
    <location>
        <begin position="20"/>
        <end position="43"/>
    </location>
</feature>
<feature type="transmembrane region" description="Helical" evidence="1">
    <location>
        <begin position="294"/>
        <end position="315"/>
    </location>
</feature>
<evidence type="ECO:0000256" key="1">
    <source>
        <dbReference type="SAM" id="Phobius"/>
    </source>
</evidence>
<protein>
    <recommendedName>
        <fullName evidence="4">Serpentine receptor class gamma</fullName>
    </recommendedName>
</protein>
<keyword evidence="1" id="KW-0812">Transmembrane</keyword>
<dbReference type="Proteomes" id="UP000008281">
    <property type="component" value="Unassembled WGS sequence"/>
</dbReference>
<dbReference type="OrthoDB" id="5887438at2759"/>
<keyword evidence="1" id="KW-0472">Membrane</keyword>
<evidence type="ECO:0000313" key="2">
    <source>
        <dbReference type="EMBL" id="EFO84205.1"/>
    </source>
</evidence>
<gene>
    <name evidence="2" type="ORF">CRE_16291</name>
</gene>
<dbReference type="EMBL" id="DS268513">
    <property type="protein sequence ID" value="EFO84205.1"/>
    <property type="molecule type" value="Genomic_DNA"/>
</dbReference>
<dbReference type="PANTHER" id="PTHR47516">
    <property type="entry name" value="SERPENTINE RECEPTOR, CLASS U-RELATED"/>
    <property type="match status" value="1"/>
</dbReference>
<feature type="transmembrane region" description="Helical" evidence="1">
    <location>
        <begin position="123"/>
        <end position="141"/>
    </location>
</feature>
<dbReference type="InterPro" id="IPR003839">
    <property type="entry name" value="7TM_GPCR_serpentine_rcpt_Sru"/>
</dbReference>
<dbReference type="InParanoid" id="E3N2L0"/>
<feature type="transmembrane region" description="Helical" evidence="1">
    <location>
        <begin position="264"/>
        <end position="288"/>
    </location>
</feature>
<proteinExistence type="predicted"/>
<keyword evidence="1" id="KW-1133">Transmembrane helix</keyword>
<feature type="transmembrane region" description="Helical" evidence="1">
    <location>
        <begin position="166"/>
        <end position="189"/>
    </location>
</feature>
<dbReference type="Pfam" id="PF10322">
    <property type="entry name" value="7TM_GPCR_Sru"/>
    <property type="match status" value="1"/>
</dbReference>
<name>E3N2L0_CAERE</name>
<dbReference type="PANTHER" id="PTHR47516:SF1">
    <property type="entry name" value="SERPENTINE RECEPTOR, CLASS T-RELATED"/>
    <property type="match status" value="1"/>
</dbReference>
<feature type="transmembrane region" description="Helical" evidence="1">
    <location>
        <begin position="223"/>
        <end position="244"/>
    </location>
</feature>
<organism evidence="3">
    <name type="scientific">Caenorhabditis remanei</name>
    <name type="common">Caenorhabditis vulgaris</name>
    <dbReference type="NCBI Taxonomy" id="31234"/>
    <lineage>
        <taxon>Eukaryota</taxon>
        <taxon>Metazoa</taxon>
        <taxon>Ecdysozoa</taxon>
        <taxon>Nematoda</taxon>
        <taxon>Chromadorea</taxon>
        <taxon>Rhabditida</taxon>
        <taxon>Rhabditina</taxon>
        <taxon>Rhabditomorpha</taxon>
        <taxon>Rhabditoidea</taxon>
        <taxon>Rhabditidae</taxon>
        <taxon>Peloderinae</taxon>
        <taxon>Caenorhabditis</taxon>
    </lineage>
</organism>
<keyword evidence="3" id="KW-1185">Reference proteome</keyword>
<reference evidence="2" key="1">
    <citation type="submission" date="2007-07" db="EMBL/GenBank/DDBJ databases">
        <title>PCAP assembly of the Caenorhabditis remanei genome.</title>
        <authorList>
            <consortium name="The Caenorhabditis remanei Sequencing Consortium"/>
            <person name="Wilson R.K."/>
        </authorList>
    </citation>
    <scope>NUCLEOTIDE SEQUENCE [LARGE SCALE GENOMIC DNA]</scope>
    <source>
        <strain evidence="2">PB4641</strain>
    </source>
</reference>
<accession>E3N2L0</accession>
<dbReference type="AlphaFoldDB" id="E3N2L0"/>
<evidence type="ECO:0000313" key="3">
    <source>
        <dbReference type="Proteomes" id="UP000008281"/>
    </source>
</evidence>
<evidence type="ECO:0008006" key="4">
    <source>
        <dbReference type="Google" id="ProtNLM"/>
    </source>
</evidence>
<dbReference type="HOGENOM" id="CLU_049496_2_0_1"/>